<dbReference type="AlphaFoldDB" id="A0A077YZY4"/>
<dbReference type="STRING" id="36087.A0A077YZY4"/>
<dbReference type="PANTHER" id="PTHR21192:SF2">
    <property type="entry name" value="NADH DEHYDROGENASE [UBIQUINONE] 1 ALPHA SUBCOMPLEX ASSEMBLY FACTOR 3"/>
    <property type="match status" value="1"/>
</dbReference>
<dbReference type="GO" id="GO:0032981">
    <property type="term" value="P:mitochondrial respiratory chain complex I assembly"/>
    <property type="evidence" value="ECO:0007669"/>
    <property type="project" value="TreeGrafter"/>
</dbReference>
<evidence type="ECO:0000313" key="1">
    <source>
        <dbReference type="EMBL" id="CDW53707.1"/>
    </source>
</evidence>
<reference evidence="1" key="1">
    <citation type="submission" date="2014-01" db="EMBL/GenBank/DDBJ databases">
        <authorList>
            <person name="Aslett M."/>
        </authorList>
    </citation>
    <scope>NUCLEOTIDE SEQUENCE</scope>
</reference>
<protein>
    <submittedName>
        <fullName evidence="1">DUF498 domain containing protein</fullName>
    </submittedName>
</protein>
<accession>A0A077YZY4</accession>
<dbReference type="OrthoDB" id="20681at2759"/>
<proteinExistence type="predicted"/>
<dbReference type="PANTHER" id="PTHR21192">
    <property type="entry name" value="NUCLEAR PROTEIN E3-3"/>
    <property type="match status" value="1"/>
</dbReference>
<dbReference type="Proteomes" id="UP000030665">
    <property type="component" value="Unassembled WGS sequence"/>
</dbReference>
<dbReference type="SUPFAM" id="SSF64076">
    <property type="entry name" value="MTH938-like"/>
    <property type="match status" value="1"/>
</dbReference>
<reference evidence="1" key="2">
    <citation type="submission" date="2014-03" db="EMBL/GenBank/DDBJ databases">
        <title>The whipworm genome and dual-species transcriptomics of an intimate host-pathogen interaction.</title>
        <authorList>
            <person name="Foth B.J."/>
            <person name="Tsai I.J."/>
            <person name="Reid A.J."/>
            <person name="Bancroft A.J."/>
            <person name="Nichol S."/>
            <person name="Tracey A."/>
            <person name="Holroyd N."/>
            <person name="Cotton J.A."/>
            <person name="Stanley E.J."/>
            <person name="Zarowiecki M."/>
            <person name="Liu J.Z."/>
            <person name="Huckvale T."/>
            <person name="Cooper P.J."/>
            <person name="Grencis R.K."/>
            <person name="Berriman M."/>
        </authorList>
    </citation>
    <scope>NUCLEOTIDE SEQUENCE [LARGE SCALE GENOMIC DNA]</scope>
</reference>
<sequence length="218" mass="24424">MVMNEASSSPQYYFTDDEKSLRTSVTSLQDTAGNDYLCILSYNEFGFRLTNGVFVVGPMAVLGQVALSWKVATVDEITEESLTLLTMIEPKPDLIVLGAGDKENVGVLEKRLRSFFLENKLNVEIMATRDACPTLNYLNADQRYAVGLLFPVSQLSKEGFSHLESNYERAVARELDQSVTAQILGIRSKSVPNALRELLEERRQQLKEEEEVGKKMST</sequence>
<dbReference type="Gene3D" id="3.40.1230.10">
    <property type="entry name" value="MTH938-like"/>
    <property type="match status" value="1"/>
</dbReference>
<organism evidence="1 2">
    <name type="scientific">Trichuris trichiura</name>
    <name type="common">Whipworm</name>
    <name type="synonym">Trichocephalus trichiurus</name>
    <dbReference type="NCBI Taxonomy" id="36087"/>
    <lineage>
        <taxon>Eukaryota</taxon>
        <taxon>Metazoa</taxon>
        <taxon>Ecdysozoa</taxon>
        <taxon>Nematoda</taxon>
        <taxon>Enoplea</taxon>
        <taxon>Dorylaimia</taxon>
        <taxon>Trichinellida</taxon>
        <taxon>Trichuridae</taxon>
        <taxon>Trichuris</taxon>
    </lineage>
</organism>
<name>A0A077YZY4_TRITR</name>
<keyword evidence="2" id="KW-1185">Reference proteome</keyword>
<dbReference type="GO" id="GO:0005743">
    <property type="term" value="C:mitochondrial inner membrane"/>
    <property type="evidence" value="ECO:0007669"/>
    <property type="project" value="TreeGrafter"/>
</dbReference>
<dbReference type="InterPro" id="IPR007523">
    <property type="entry name" value="NDUFAF3/AAMDC"/>
</dbReference>
<gene>
    <name evidence="1" type="ORF">TTRE_0000197201</name>
</gene>
<dbReference type="EMBL" id="HG805864">
    <property type="protein sequence ID" value="CDW53707.1"/>
    <property type="molecule type" value="Genomic_DNA"/>
</dbReference>
<dbReference type="Pfam" id="PF04430">
    <property type="entry name" value="DUF498"/>
    <property type="match status" value="1"/>
</dbReference>
<dbReference type="InterPro" id="IPR036748">
    <property type="entry name" value="MTH938-like_sf"/>
</dbReference>
<evidence type="ECO:0000313" key="2">
    <source>
        <dbReference type="Proteomes" id="UP000030665"/>
    </source>
</evidence>